<evidence type="ECO:0000313" key="3">
    <source>
        <dbReference type="EMBL" id="KAK8042352.1"/>
    </source>
</evidence>
<dbReference type="RefSeq" id="XP_066709205.1">
    <property type="nucleotide sequence ID" value="XM_066864244.1"/>
</dbReference>
<gene>
    <name evidence="3" type="ORF">PG994_012835</name>
</gene>
<feature type="compositionally biased region" description="Acidic residues" evidence="1">
    <location>
        <begin position="83"/>
        <end position="108"/>
    </location>
</feature>
<comment type="caution">
    <text evidence="3">The sequence shown here is derived from an EMBL/GenBank/DDBJ whole genome shotgun (WGS) entry which is preliminary data.</text>
</comment>
<dbReference type="Proteomes" id="UP001480595">
    <property type="component" value="Unassembled WGS sequence"/>
</dbReference>
<evidence type="ECO:0000259" key="2">
    <source>
        <dbReference type="Pfam" id="PF12660"/>
    </source>
</evidence>
<dbReference type="InterPro" id="IPR024764">
    <property type="entry name" value="TFIIIC_Znf"/>
</dbReference>
<protein>
    <recommendedName>
        <fullName evidence="2">Transcription factor IIIC putative zinc-finger domain-containing protein</fullName>
    </recommendedName>
</protein>
<reference evidence="3 4" key="1">
    <citation type="submission" date="2023-01" db="EMBL/GenBank/DDBJ databases">
        <title>Analysis of 21 Apiospora genomes using comparative genomics revels a genus with tremendous synthesis potential of carbohydrate active enzymes and secondary metabolites.</title>
        <authorList>
            <person name="Sorensen T."/>
        </authorList>
    </citation>
    <scope>NUCLEOTIDE SEQUENCE [LARGE SCALE GENOMIC DNA]</scope>
    <source>
        <strain evidence="3 4">CBS 135458</strain>
    </source>
</reference>
<evidence type="ECO:0000313" key="4">
    <source>
        <dbReference type="Proteomes" id="UP001480595"/>
    </source>
</evidence>
<sequence length="328" mass="35854">MLIHPPNLSESGPSPYFSLVRLSATVSNHDWYQTNLPIASDPNNPNARPTWATEMTRFIEEKQPIALAYRPVNPEGKLPKGDNDEDAAGDEEEEDDEDDEEEDDDDGSDWGSVEDFSKTEYLGEIDRLAGMEKVNTTRIRTWGMTASPGGGTHAVFVTLNSTIKPERHTFGGMRCRVLFGRNVAPLDERVLSMKKLSTEGRMWEWMYGGGPPVPGASDLVSVNRSARNATREKLREVALHQSCVFCGGSLQLQGRISRCGSGHSFENCASTGIPIIAPGSTHTCSVCGLKCLKPQQVKAMAQNSDLHAYIEKQVSAELCGGCGGKFMN</sequence>
<name>A0ABR1T7E5_9PEZI</name>
<feature type="region of interest" description="Disordered" evidence="1">
    <location>
        <begin position="67"/>
        <end position="115"/>
    </location>
</feature>
<dbReference type="GeneID" id="92097307"/>
<feature type="domain" description="Transcription factor IIIC putative zinc-finger" evidence="2">
    <location>
        <begin position="238"/>
        <end position="326"/>
    </location>
</feature>
<dbReference type="EMBL" id="JAQQWL010000013">
    <property type="protein sequence ID" value="KAK8042352.1"/>
    <property type="molecule type" value="Genomic_DNA"/>
</dbReference>
<organism evidence="3 4">
    <name type="scientific">Apiospora phragmitis</name>
    <dbReference type="NCBI Taxonomy" id="2905665"/>
    <lineage>
        <taxon>Eukaryota</taxon>
        <taxon>Fungi</taxon>
        <taxon>Dikarya</taxon>
        <taxon>Ascomycota</taxon>
        <taxon>Pezizomycotina</taxon>
        <taxon>Sordariomycetes</taxon>
        <taxon>Xylariomycetidae</taxon>
        <taxon>Amphisphaeriales</taxon>
        <taxon>Apiosporaceae</taxon>
        <taxon>Apiospora</taxon>
    </lineage>
</organism>
<keyword evidence="4" id="KW-1185">Reference proteome</keyword>
<evidence type="ECO:0000256" key="1">
    <source>
        <dbReference type="SAM" id="MobiDB-lite"/>
    </source>
</evidence>
<dbReference type="Pfam" id="PF12660">
    <property type="entry name" value="zf-TFIIIC"/>
    <property type="match status" value="1"/>
</dbReference>
<accession>A0ABR1T7E5</accession>
<proteinExistence type="predicted"/>